<dbReference type="FunFam" id="2.10.25.10:FF:000472">
    <property type="entry name" value="Uncharacterized protein, isoform A"/>
    <property type="match status" value="3"/>
</dbReference>
<feature type="disulfide bond" evidence="15">
    <location>
        <begin position="2044"/>
        <end position="2053"/>
    </location>
</feature>
<evidence type="ECO:0000256" key="13">
    <source>
        <dbReference type="ARBA" id="ARBA00023157"/>
    </source>
</evidence>
<accession>A0A3R7Q7F1</accession>
<dbReference type="GO" id="GO:0005509">
    <property type="term" value="F:calcium ion binding"/>
    <property type="evidence" value="ECO:0007669"/>
    <property type="project" value="InterPro"/>
</dbReference>
<feature type="domain" description="EGF-like" evidence="20">
    <location>
        <begin position="329"/>
        <end position="369"/>
    </location>
</feature>
<dbReference type="GO" id="GO:0048608">
    <property type="term" value="P:reproductive structure development"/>
    <property type="evidence" value="ECO:0007669"/>
    <property type="project" value="UniProtKB-ARBA"/>
</dbReference>
<feature type="disulfide bond" evidence="15">
    <location>
        <begin position="902"/>
        <end position="911"/>
    </location>
</feature>
<evidence type="ECO:0000256" key="7">
    <source>
        <dbReference type="ARBA" id="ARBA00022729"/>
    </source>
</evidence>
<keyword evidence="22" id="KW-1185">Reference proteome</keyword>
<feature type="disulfide bond" evidence="15">
    <location>
        <begin position="384"/>
        <end position="401"/>
    </location>
</feature>
<feature type="disulfide bond" evidence="15">
    <location>
        <begin position="1111"/>
        <end position="1120"/>
    </location>
</feature>
<dbReference type="FunFam" id="2.10.25.10:FF:000095">
    <property type="entry name" value="Notch, isoform B"/>
    <property type="match status" value="1"/>
</dbReference>
<dbReference type="InterPro" id="IPR000152">
    <property type="entry name" value="EGF-type_Asp/Asn_hydroxyl_site"/>
</dbReference>
<feature type="transmembrane region" description="Helical" evidence="17">
    <location>
        <begin position="2276"/>
        <end position="2299"/>
    </location>
</feature>
<dbReference type="GO" id="GO:0005886">
    <property type="term" value="C:plasma membrane"/>
    <property type="evidence" value="ECO:0007669"/>
    <property type="project" value="UniProtKB-SubCell"/>
</dbReference>
<dbReference type="PANTHER" id="PTHR12916:SF13">
    <property type="entry name" value="SUSHI, VON WILLEBRAND FACTOR TYPE A, EGF AND PENTRAXIN DOMAIN-CONTAINING PROTEIN 1-LIKE"/>
    <property type="match status" value="1"/>
</dbReference>
<evidence type="ECO:0000256" key="6">
    <source>
        <dbReference type="ARBA" id="ARBA00022692"/>
    </source>
</evidence>
<feature type="disulfide bond" evidence="15">
    <location>
        <begin position="2207"/>
        <end position="2216"/>
    </location>
</feature>
<feature type="disulfide bond" evidence="15">
    <location>
        <begin position="978"/>
        <end position="987"/>
    </location>
</feature>
<feature type="domain" description="EGF-like" evidence="20">
    <location>
        <begin position="570"/>
        <end position="606"/>
    </location>
</feature>
<feature type="disulfide bond" evidence="15">
    <location>
        <begin position="596"/>
        <end position="605"/>
    </location>
</feature>
<feature type="domain" description="EGF-like" evidence="20">
    <location>
        <begin position="990"/>
        <end position="1027"/>
    </location>
</feature>
<feature type="domain" description="EGF-like" evidence="20">
    <location>
        <begin position="1980"/>
        <end position="2016"/>
    </location>
</feature>
<dbReference type="Pfam" id="PF02210">
    <property type="entry name" value="Laminin_G_2"/>
    <property type="match status" value="3"/>
</dbReference>
<evidence type="ECO:0000256" key="11">
    <source>
        <dbReference type="ARBA" id="ARBA00022989"/>
    </source>
</evidence>
<dbReference type="EMBL" id="QCYY01002423">
    <property type="protein sequence ID" value="ROT70450.1"/>
    <property type="molecule type" value="Genomic_DNA"/>
</dbReference>
<dbReference type="SMART" id="SM00181">
    <property type="entry name" value="EGF"/>
    <property type="match status" value="34"/>
</dbReference>
<feature type="disulfide bond" evidence="15">
    <location>
        <begin position="748"/>
        <end position="757"/>
    </location>
</feature>
<dbReference type="FunFam" id="2.60.120.200:FF:000143">
    <property type="entry name" value="Crumbs, isoform D"/>
    <property type="match status" value="1"/>
</dbReference>
<dbReference type="Pfam" id="PF12661">
    <property type="entry name" value="hEGF"/>
    <property type="match status" value="7"/>
</dbReference>
<evidence type="ECO:0000256" key="16">
    <source>
        <dbReference type="SAM" id="MobiDB-lite"/>
    </source>
</evidence>
<evidence type="ECO:0000256" key="12">
    <source>
        <dbReference type="ARBA" id="ARBA00023136"/>
    </source>
</evidence>
<feature type="disulfide bond" evidence="15">
    <location>
        <begin position="316"/>
        <end position="325"/>
    </location>
</feature>
<feature type="disulfide bond" evidence="15">
    <location>
        <begin position="826"/>
        <end position="835"/>
    </location>
</feature>
<dbReference type="PROSITE" id="PS00022">
    <property type="entry name" value="EGF_1"/>
    <property type="match status" value="30"/>
</dbReference>
<dbReference type="CDD" id="cd00110">
    <property type="entry name" value="LamG"/>
    <property type="match status" value="3"/>
</dbReference>
<dbReference type="GO" id="GO:0010160">
    <property type="term" value="P:formation of animal organ boundary"/>
    <property type="evidence" value="ECO:0007669"/>
    <property type="project" value="UniProtKB-ARBA"/>
</dbReference>
<dbReference type="SUPFAM" id="SSF57184">
    <property type="entry name" value="Growth factor receptor domain"/>
    <property type="match status" value="3"/>
</dbReference>
<feature type="disulfide bond" evidence="15">
    <location>
        <begin position="2169"/>
        <end position="2178"/>
    </location>
</feature>
<dbReference type="PROSITE" id="PS01186">
    <property type="entry name" value="EGF_2"/>
    <property type="match status" value="27"/>
</dbReference>
<feature type="domain" description="EGF-like" evidence="20">
    <location>
        <begin position="1416"/>
        <end position="1452"/>
    </location>
</feature>
<keyword evidence="14" id="KW-0325">Glycoprotein</keyword>
<dbReference type="GO" id="GO:0007219">
    <property type="term" value="P:Notch signaling pathway"/>
    <property type="evidence" value="ECO:0007669"/>
    <property type="project" value="UniProtKB-KW"/>
</dbReference>
<dbReference type="InterPro" id="IPR013032">
    <property type="entry name" value="EGF-like_CS"/>
</dbReference>
<dbReference type="FunFam" id="2.10.25.10:FF:000109">
    <property type="entry name" value="Notch homolog 4, [Drosophila]"/>
    <property type="match status" value="1"/>
</dbReference>
<dbReference type="PROSITE" id="PS50025">
    <property type="entry name" value="LAM_G_DOMAIN"/>
    <property type="match status" value="4"/>
</dbReference>
<feature type="disulfide bond" evidence="15">
    <location>
        <begin position="1148"/>
        <end position="1157"/>
    </location>
</feature>
<proteinExistence type="inferred from homology"/>
<evidence type="ECO:0000256" key="4">
    <source>
        <dbReference type="ARBA" id="ARBA00022475"/>
    </source>
</evidence>
<dbReference type="GO" id="GO:0007548">
    <property type="term" value="P:sex differentiation"/>
    <property type="evidence" value="ECO:0007669"/>
    <property type="project" value="UniProtKB-ARBA"/>
</dbReference>
<feature type="domain" description="EGF-like" evidence="20">
    <location>
        <begin position="1029"/>
        <end position="1065"/>
    </location>
</feature>
<protein>
    <recommendedName>
        <fullName evidence="23">Protein crumbs</fullName>
    </recommendedName>
</protein>
<feature type="disulfide bond" evidence="15">
    <location>
        <begin position="788"/>
        <end position="797"/>
    </location>
</feature>
<feature type="disulfide bond" evidence="15">
    <location>
        <begin position="710"/>
        <end position="719"/>
    </location>
</feature>
<dbReference type="FunFam" id="2.10.25.10:FF:000471">
    <property type="entry name" value="Protein lin-12"/>
    <property type="match status" value="1"/>
</dbReference>
<dbReference type="InterPro" id="IPR001881">
    <property type="entry name" value="EGF-like_Ca-bd_dom"/>
</dbReference>
<dbReference type="InterPro" id="IPR001791">
    <property type="entry name" value="Laminin_G"/>
</dbReference>
<feature type="domain" description="EGF-like" evidence="20">
    <location>
        <begin position="454"/>
        <end position="491"/>
    </location>
</feature>
<evidence type="ECO:0000256" key="1">
    <source>
        <dbReference type="ARBA" id="ARBA00004251"/>
    </source>
</evidence>
<feature type="domain" description="EGF-like" evidence="20">
    <location>
        <begin position="2018"/>
        <end position="2054"/>
    </location>
</feature>
<keyword evidence="7 18" id="KW-0732">Signal</keyword>
<dbReference type="FunFam" id="2.10.25.10:FF:000208">
    <property type="entry name" value="Crumbs 2, cell polarity complex component"/>
    <property type="match status" value="1"/>
</dbReference>
<dbReference type="Proteomes" id="UP000283509">
    <property type="component" value="Unassembled WGS sequence"/>
</dbReference>
<dbReference type="Pfam" id="PF07645">
    <property type="entry name" value="EGF_CA"/>
    <property type="match status" value="2"/>
</dbReference>
<evidence type="ECO:0000313" key="22">
    <source>
        <dbReference type="Proteomes" id="UP000283509"/>
    </source>
</evidence>
<evidence type="ECO:0000256" key="5">
    <source>
        <dbReference type="ARBA" id="ARBA00022536"/>
    </source>
</evidence>
<dbReference type="SUPFAM" id="SSF49899">
    <property type="entry name" value="Concanavalin A-like lectins/glucanases"/>
    <property type="match status" value="4"/>
</dbReference>
<keyword evidence="11 17" id="KW-1133">Transmembrane helix</keyword>
<dbReference type="PANTHER" id="PTHR12916">
    <property type="entry name" value="CYTOCHROME C OXIDASE POLYPEPTIDE VIC-2"/>
    <property type="match status" value="1"/>
</dbReference>
<comment type="similarity">
    <text evidence="2">Belongs to the NOTCH family.</text>
</comment>
<feature type="disulfide bond" evidence="15">
    <location>
        <begin position="672"/>
        <end position="681"/>
    </location>
</feature>
<keyword evidence="8" id="KW-0677">Repeat</keyword>
<feature type="domain" description="EGF-like" evidence="20">
    <location>
        <begin position="2057"/>
        <end position="2100"/>
    </location>
</feature>
<dbReference type="FunFam" id="2.10.25.10:FF:000279">
    <property type="entry name" value="Neurogenic locus notch 1"/>
    <property type="match status" value="1"/>
</dbReference>
<evidence type="ECO:0000256" key="3">
    <source>
        <dbReference type="ARBA" id="ARBA00022473"/>
    </source>
</evidence>
<keyword evidence="12 17" id="KW-0472">Membrane</keyword>
<keyword evidence="3" id="KW-0217">Developmental protein</keyword>
<evidence type="ECO:0000313" key="21">
    <source>
        <dbReference type="EMBL" id="ROT70450.1"/>
    </source>
</evidence>
<dbReference type="InterPro" id="IPR013320">
    <property type="entry name" value="ConA-like_dom_sf"/>
</dbReference>
<feature type="chain" id="PRO_5018596266" description="Protein crumbs" evidence="18">
    <location>
        <begin position="33"/>
        <end position="2339"/>
    </location>
</feature>
<feature type="domain" description="EGF-like" evidence="20">
    <location>
        <begin position="914"/>
        <end position="950"/>
    </location>
</feature>
<keyword evidence="13 15" id="KW-1015">Disulfide bond</keyword>
<keyword evidence="5 15" id="KW-0245">EGF-like domain</keyword>
<feature type="disulfide bond" evidence="15">
    <location>
        <begin position="1127"/>
        <end position="1137"/>
    </location>
</feature>
<feature type="disulfide bond" evidence="15">
    <location>
        <begin position="340"/>
        <end position="357"/>
    </location>
</feature>
<dbReference type="InterPro" id="IPR000742">
    <property type="entry name" value="EGF"/>
</dbReference>
<feature type="domain" description="EGF-like" evidence="20">
    <location>
        <begin position="531"/>
        <end position="569"/>
    </location>
</feature>
<feature type="domain" description="EGF-like" evidence="20">
    <location>
        <begin position="2181"/>
        <end position="2217"/>
    </location>
</feature>
<dbReference type="GO" id="GO:0051241">
    <property type="term" value="P:negative regulation of multicellular organismal process"/>
    <property type="evidence" value="ECO:0007669"/>
    <property type="project" value="UniProtKB-ARBA"/>
</dbReference>
<comment type="caution">
    <text evidence="21">The sequence shown here is derived from an EMBL/GenBank/DDBJ whole genome shotgun (WGS) entry which is preliminary data.</text>
</comment>
<feature type="domain" description="EGF-like" evidence="20">
    <location>
        <begin position="1067"/>
        <end position="1121"/>
    </location>
</feature>
<evidence type="ECO:0000259" key="19">
    <source>
        <dbReference type="PROSITE" id="PS50025"/>
    </source>
</evidence>
<reference evidence="21 22" key="1">
    <citation type="submission" date="2018-04" db="EMBL/GenBank/DDBJ databases">
        <authorList>
            <person name="Zhang X."/>
            <person name="Yuan J."/>
            <person name="Li F."/>
            <person name="Xiang J."/>
        </authorList>
    </citation>
    <scope>NUCLEOTIDE SEQUENCE [LARGE SCALE GENOMIC DNA]</scope>
    <source>
        <tissue evidence="21">Muscle</tissue>
    </source>
</reference>
<keyword evidence="4" id="KW-1003">Cell membrane</keyword>
<dbReference type="InterPro" id="IPR018097">
    <property type="entry name" value="EGF_Ca-bd_CS"/>
</dbReference>
<reference evidence="21 22" key="2">
    <citation type="submission" date="2019-01" db="EMBL/GenBank/DDBJ databases">
        <title>The decoding of complex shrimp genome reveals the adaptation for benthos swimmer, frequently molting mechanism and breeding impact on genome.</title>
        <authorList>
            <person name="Sun Y."/>
            <person name="Gao Y."/>
            <person name="Yu Y."/>
        </authorList>
    </citation>
    <scope>NUCLEOTIDE SEQUENCE [LARGE SCALE GENOMIC DNA]</scope>
    <source>
        <tissue evidence="21">Muscle</tissue>
    </source>
</reference>
<dbReference type="PRINTS" id="PR00010">
    <property type="entry name" value="EGFBLOOD"/>
</dbReference>
<feature type="disulfide bond" evidence="15">
    <location>
        <begin position="2090"/>
        <end position="2099"/>
    </location>
</feature>
<dbReference type="GO" id="GO:0048732">
    <property type="term" value="P:gland development"/>
    <property type="evidence" value="ECO:0007669"/>
    <property type="project" value="UniProtKB-ARBA"/>
</dbReference>
<dbReference type="FunFam" id="2.10.25.10:FF:000143">
    <property type="entry name" value="Protein crumbs 1"/>
    <property type="match status" value="2"/>
</dbReference>
<evidence type="ECO:0000256" key="10">
    <source>
        <dbReference type="ARBA" id="ARBA00022976"/>
    </source>
</evidence>
<dbReference type="Gene3D" id="2.60.120.200">
    <property type="match status" value="4"/>
</dbReference>
<feature type="domain" description="EGF-like" evidence="20">
    <location>
        <begin position="646"/>
        <end position="682"/>
    </location>
</feature>
<dbReference type="GO" id="GO:0003008">
    <property type="term" value="P:system process"/>
    <property type="evidence" value="ECO:0007669"/>
    <property type="project" value="UniProtKB-ARBA"/>
</dbReference>
<feature type="disulfide bond" evidence="15">
    <location>
        <begin position="403"/>
        <end position="412"/>
    </location>
</feature>
<name>A0A3R7Q7F1_PENVA</name>
<evidence type="ECO:0000256" key="9">
    <source>
        <dbReference type="ARBA" id="ARBA00022837"/>
    </source>
</evidence>
<dbReference type="PROSITE" id="PS50026">
    <property type="entry name" value="EGF_3"/>
    <property type="match status" value="34"/>
</dbReference>
<dbReference type="FunFam" id="2.10.25.10:FF:000146">
    <property type="entry name" value="Putative neurogenic locus notch"/>
    <property type="match status" value="1"/>
</dbReference>
<dbReference type="FunFam" id="2.10.25.10:FF:000122">
    <property type="entry name" value="Protein crumbs homolog 2"/>
    <property type="match status" value="2"/>
</dbReference>
<feature type="domain" description="EGF-like" evidence="20">
    <location>
        <begin position="2102"/>
        <end position="2141"/>
    </location>
</feature>
<dbReference type="FunFam" id="2.10.25.10:FF:000434">
    <property type="entry name" value="Predicted protein"/>
    <property type="match status" value="1"/>
</dbReference>
<feature type="domain" description="EGF-like" evidence="20">
    <location>
        <begin position="722"/>
        <end position="758"/>
    </location>
</feature>
<feature type="disulfide bond" evidence="15">
    <location>
        <begin position="634"/>
        <end position="643"/>
    </location>
</feature>
<dbReference type="GO" id="GO:0009986">
    <property type="term" value="C:cell surface"/>
    <property type="evidence" value="ECO:0007669"/>
    <property type="project" value="UniProtKB-ARBA"/>
</dbReference>
<evidence type="ECO:0000256" key="2">
    <source>
        <dbReference type="ARBA" id="ARBA00005847"/>
    </source>
</evidence>
<evidence type="ECO:0000259" key="20">
    <source>
        <dbReference type="PROSITE" id="PS50026"/>
    </source>
</evidence>
<feature type="disulfide bond" evidence="15">
    <location>
        <begin position="1968"/>
        <end position="1977"/>
    </location>
</feature>
<feature type="region of interest" description="Disordered" evidence="16">
    <location>
        <begin position="30"/>
        <end position="96"/>
    </location>
</feature>
<dbReference type="FunFam" id="2.10.25.10:FF:000391">
    <property type="entry name" value="Weary, isoform C"/>
    <property type="match status" value="1"/>
</dbReference>
<dbReference type="PROSITE" id="PS01187">
    <property type="entry name" value="EGF_CA"/>
    <property type="match status" value="12"/>
</dbReference>
<feature type="domain" description="Laminin G" evidence="19">
    <location>
        <begin position="1736"/>
        <end position="1943"/>
    </location>
</feature>
<evidence type="ECO:0000256" key="17">
    <source>
        <dbReference type="SAM" id="Phobius"/>
    </source>
</evidence>
<feature type="signal peptide" evidence="18">
    <location>
        <begin position="1"/>
        <end position="32"/>
    </location>
</feature>
<feature type="disulfide bond" evidence="15">
    <location>
        <begin position="1055"/>
        <end position="1064"/>
    </location>
</feature>
<feature type="domain" description="EGF-like" evidence="20">
    <location>
        <begin position="2229"/>
        <end position="2264"/>
    </location>
</feature>
<gene>
    <name evidence="21" type="ORF">C7M84_011261</name>
</gene>
<feature type="domain" description="EGF-like" evidence="20">
    <location>
        <begin position="800"/>
        <end position="836"/>
    </location>
</feature>
<evidence type="ECO:0000256" key="14">
    <source>
        <dbReference type="ARBA" id="ARBA00023180"/>
    </source>
</evidence>
<feature type="disulfide bond" evidence="15">
    <location>
        <begin position="2006"/>
        <end position="2015"/>
    </location>
</feature>
<feature type="domain" description="EGF-like" evidence="20">
    <location>
        <begin position="1160"/>
        <end position="1196"/>
    </location>
</feature>
<organism evidence="21 22">
    <name type="scientific">Penaeus vannamei</name>
    <name type="common">Whiteleg shrimp</name>
    <name type="synonym">Litopenaeus vannamei</name>
    <dbReference type="NCBI Taxonomy" id="6689"/>
    <lineage>
        <taxon>Eukaryota</taxon>
        <taxon>Metazoa</taxon>
        <taxon>Ecdysozoa</taxon>
        <taxon>Arthropoda</taxon>
        <taxon>Crustacea</taxon>
        <taxon>Multicrustacea</taxon>
        <taxon>Malacostraca</taxon>
        <taxon>Eumalacostraca</taxon>
        <taxon>Eucarida</taxon>
        <taxon>Decapoda</taxon>
        <taxon>Dendrobranchiata</taxon>
        <taxon>Penaeoidea</taxon>
        <taxon>Penaeidae</taxon>
        <taxon>Penaeus</taxon>
    </lineage>
</organism>
<dbReference type="SMART" id="SM00179">
    <property type="entry name" value="EGF_CA"/>
    <property type="match status" value="30"/>
</dbReference>
<feature type="disulfide bond" evidence="15">
    <location>
        <begin position="2254"/>
        <end position="2263"/>
    </location>
</feature>
<feature type="disulfide bond" evidence="15">
    <location>
        <begin position="481"/>
        <end position="490"/>
    </location>
</feature>
<dbReference type="OrthoDB" id="283575at2759"/>
<dbReference type="PROSITE" id="PS00010">
    <property type="entry name" value="ASX_HYDROXYL"/>
    <property type="match status" value="24"/>
</dbReference>
<evidence type="ECO:0000256" key="8">
    <source>
        <dbReference type="ARBA" id="ARBA00022737"/>
    </source>
</evidence>
<feature type="domain" description="EGF-like" evidence="20">
    <location>
        <begin position="838"/>
        <end position="874"/>
    </location>
</feature>
<feature type="disulfide bond" evidence="15">
    <location>
        <begin position="1442"/>
        <end position="1451"/>
    </location>
</feature>
<dbReference type="InterPro" id="IPR049883">
    <property type="entry name" value="NOTCH1_EGF-like"/>
</dbReference>
<feature type="disulfide bond" evidence="15">
    <location>
        <begin position="864"/>
        <end position="873"/>
    </location>
</feature>
<feature type="disulfide bond" evidence="15">
    <location>
        <begin position="940"/>
        <end position="949"/>
    </location>
</feature>
<feature type="domain" description="Laminin G" evidence="19">
    <location>
        <begin position="1461"/>
        <end position="1676"/>
    </location>
</feature>
<comment type="subcellular location">
    <subcellularLocation>
        <location evidence="1">Cell membrane</location>
        <topology evidence="1">Single-pass type I membrane protein</topology>
    </subcellularLocation>
</comment>
<dbReference type="SMART" id="SM00282">
    <property type="entry name" value="LamG"/>
    <property type="match status" value="4"/>
</dbReference>
<dbReference type="Pfam" id="PF00008">
    <property type="entry name" value="EGF"/>
    <property type="match status" value="17"/>
</dbReference>
<comment type="caution">
    <text evidence="15">Lacks conserved residue(s) required for the propagation of feature annotation.</text>
</comment>
<feature type="domain" description="EGF-like" evidence="20">
    <location>
        <begin position="2143"/>
        <end position="2179"/>
    </location>
</feature>
<dbReference type="FunFam" id="2.10.25.10:FF:000004">
    <property type="entry name" value="Neurogenic locus notch 1"/>
    <property type="match status" value="2"/>
</dbReference>
<dbReference type="GO" id="GO:0005112">
    <property type="term" value="F:Notch binding"/>
    <property type="evidence" value="ECO:0007669"/>
    <property type="project" value="TreeGrafter"/>
</dbReference>
<feature type="disulfide bond" evidence="15">
    <location>
        <begin position="359"/>
        <end position="368"/>
    </location>
</feature>
<feature type="domain" description="EGF-like" evidence="20">
    <location>
        <begin position="1123"/>
        <end position="1158"/>
    </location>
</feature>
<feature type="domain" description="EGF-like" evidence="20">
    <location>
        <begin position="760"/>
        <end position="798"/>
    </location>
</feature>
<dbReference type="SUPFAM" id="SSF57196">
    <property type="entry name" value="EGF/Laminin"/>
    <property type="match status" value="20"/>
</dbReference>
<evidence type="ECO:0008006" key="23">
    <source>
        <dbReference type="Google" id="ProtNLM"/>
    </source>
</evidence>
<dbReference type="GO" id="GO:0043226">
    <property type="term" value="C:organelle"/>
    <property type="evidence" value="ECO:0007669"/>
    <property type="project" value="UniProtKB-ARBA"/>
</dbReference>
<feature type="domain" description="EGF-like" evidence="20">
    <location>
        <begin position="608"/>
        <end position="644"/>
    </location>
</feature>
<dbReference type="GO" id="GO:0051240">
    <property type="term" value="P:positive regulation of multicellular organismal process"/>
    <property type="evidence" value="ECO:0007669"/>
    <property type="project" value="UniProtKB-ARBA"/>
</dbReference>
<sequence>MGLKGDVKLVSFYATLGACLMLLAGQLRSGATQNSNDDDPTVISAPDGQDAPSLVITDGAAAEGEPPDASPPSHEGTQVEDPSYEVWGTPGSSSADNDTQGFANLIDEADAGFNVGDGQREGHFTGASRVVIPVPLDLRGYTSMSFRTCRYGALLSQEGSSGDTLLLELNAEGSLVLTLTRHGQPYVTTLGRRLNNNVWHRVYLRFELGVLRLGVDHSTVVVANTTSSSETLLDLGLWSRTPQLTIGGNFTGCILQGAGTEMTNPQALHTGVEWGSCPLPDGTNCTGGGFADPCFSQPCGRRGQCIPLQESYRCDCYTRYSGETCETDNGPLCHLPEYECQNGGLCQEDRLGNSTTCACPTGFTGTVCQVSIDASFCDNADNPCQNNATCTVTPYEDRYECLCLPGFAGEHCETNNDDCASLPCLHGGMCSDGINDFRCDCDGTGYEGETCENNIDECSTMQPCLNGATCFDLYGDYECACTPGYGGKHCEVEVLECSSDPCQNGGTCTDLQNAYRCSCMFGFEGDNCEHNINDCYNVTCPENSYCMDGVNEYVCRCSPGFSGSPPNCLEINECDSSPCLNGASCYDQDNSFTCICTQGFTGSNCEINIDDCMSDPCQNGGTCIDGIDTYSCECAPGFEGSHCEENRNECALNVCVHVKDCRDLIGDYECECEDGWFGKNCDEEVDECASSPCKNGASCKDRLNGFDCTCPPGFTGKTCETDIDECAVNPCLNDGICIDGLNNYTCECGDAYMGLNCEEEYDACASNPCQNSASCITTRGQQDFYCECIPGFEGFYCSNNINDCFDVTCSDGKVCYDLINSYECRCPEGFTGENCSVNIDECESSPCLNGGECHDGMANYSCVCPEGYTGHNCETDVDECELLRPCVNGICRNTIGSYQCYCRPGFSGDLCHVDFDECLSLPCQNSGTCINRINGYECVCQPGFTGTDCDIDIDECESAPCQNNATCYDGIANFTCECLPGFTDQLCSTNIDECESEPCLNGGTCTDGINSYTCNCSDTGFKGEQCEINIDDCESSPCQHGSTCSDLVKDYNCACFDGYTGKNCEEDILECEEFPCFNDATCLERSNLTLYEMGIFSNFSYENAGGFTCECIPGFTGDFCETNIDECASSPCINGQCIDGINAYSCDCWPGYEGFNCEIEINECELYRPCDYGTCVDKVADYECVCEEGYGGKNCSVPLTGCLGVECFNGGTCEALLFNETIHDFKCHCEHGFTGRNCEEPTTVSFSGNSYIVINSQREEGYELAFRFRTTLPNGILAVGQGETYIKLELLKGQLNLHSSLLNKWEGIFAGSDLNDGQWQNVRMAVNDSHVLLAANDEVTVHPITLVRSTNSSETSFNTSFSTTVLGGATSTLRILFKGAPFFTGCMEDVVLDDEVLIPRTVPQPMRDLVQDGCPRVEQCAPNPCMNEGQCHDLWTKYECTCQRPYLGDTCQLSFTPATFGNEDIMDSLVTVVIPEVDHTTYRTHADVSMLVRTRESNGLIFYLGTREDDISISSPGTHLLAELKDNQLVVRTQLGGPEEMFIIPDVTLTDGEPHLLHVKRINNDLEIYVDNEQVLNATLQHGGNLEAQVLYLGGVPDGSHTRAKRQLGVSNITVTVTRPHFKGTLQDIRLSNGTETRLVQPFPLESVTQVDLPGENLDGVDLHNVLEGTVSDDTCNPDPCHNGATCTVTWNDFLCTCTFGFKGKTCEDREYCAVYQCPVGSECLNLDDGYECVANLTLNGINSSITYSPSFTNLQRSLSEITITYRSQVGGVMLYAANADASIWIGSSPASIVVEQTNGSASQKTFFMSNSTLDGNWHVLKVVVDPTGLQVSLDGNSLLGSDLAVIIDLTSLILTGELKLGAAPLPLSTLNLLDPSLVSPTSTPGNTILPDESFMPQVFRGCLGAVRVQEVLVPFFSQTELLNNSAANQFLRREESFTEIGCTVCYEEECVNGGYCSDPSEVYSCTCEAGFEGNLCQINIDECIGNECQNGASCVDGINEYTCNCAPGFTGQFCEEDIDECADEPCKNGGLCFNEIAKFRCECPEDFIGLTCEELKVKNCSNRMCLNNAVCTDIINPLTNVADNYTCNCPFGFIGYNCETIKDFCKLENIFCTHGTCQLTYTEPGWVCSCEAGWEGPYCSKNIDDCALDPCKNNAVCEDLLRDFKCHCPDTWTGDTCEEDVDECSSNPCVDGGTCVNLMGSFECLCEDEFCGQTCSLTNPCLEVNCSNGGQCEHFCDEHRPDQFNQTMGVCRCQAGWGGEFCTEEVTLFPSDVDLAIIVGCVVGLMLVIAIVGLTVFLMMAKKKRQTRGTYSPSRQEFYSPRVEMGNMMKPPPEERLI</sequence>
<feature type="disulfide bond" evidence="15">
    <location>
        <begin position="1698"/>
        <end position="1707"/>
    </location>
</feature>
<evidence type="ECO:0000256" key="15">
    <source>
        <dbReference type="PROSITE-ProRule" id="PRU00076"/>
    </source>
</evidence>
<feature type="disulfide bond" evidence="15">
    <location>
        <begin position="1229"/>
        <end position="1238"/>
    </location>
</feature>
<dbReference type="CDD" id="cd00054">
    <property type="entry name" value="EGF_CA"/>
    <property type="match status" value="25"/>
</dbReference>
<feature type="domain" description="EGF-like" evidence="20">
    <location>
        <begin position="1198"/>
        <end position="1239"/>
    </location>
</feature>
<dbReference type="PROSITE" id="PS51257">
    <property type="entry name" value="PROKAR_LIPOPROTEIN"/>
    <property type="match status" value="1"/>
</dbReference>
<feature type="domain" description="EGF-like" evidence="20">
    <location>
        <begin position="684"/>
        <end position="720"/>
    </location>
</feature>
<feature type="domain" description="EGF-like" evidence="20">
    <location>
        <begin position="952"/>
        <end position="988"/>
    </location>
</feature>
<dbReference type="GO" id="GO:0022407">
    <property type="term" value="P:regulation of cell-cell adhesion"/>
    <property type="evidence" value="ECO:0007669"/>
    <property type="project" value="UniProtKB-ARBA"/>
</dbReference>
<dbReference type="FunFam" id="2.10.25.10:FF:000080">
    <property type="entry name" value="Neurogenic locus notch 1"/>
    <property type="match status" value="1"/>
</dbReference>
<dbReference type="FunFam" id="2.10.25.10:FF:000459">
    <property type="entry name" value="Axotactin, isoform B"/>
    <property type="match status" value="1"/>
</dbReference>
<keyword evidence="6 17" id="KW-0812">Transmembrane</keyword>
<dbReference type="STRING" id="6689.A0A3R7Q7F1"/>
<feature type="domain" description="EGF-like" evidence="20">
    <location>
        <begin position="876"/>
        <end position="912"/>
    </location>
</feature>
<dbReference type="FunFam" id="2.10.25.10:FF:000575">
    <property type="entry name" value="Crumbs, isoform C"/>
    <property type="match status" value="1"/>
</dbReference>
<dbReference type="Gene3D" id="2.10.25.10">
    <property type="entry name" value="Laminin"/>
    <property type="match status" value="32"/>
</dbReference>
<dbReference type="FunFam" id="2.10.25.10:FF:000123">
    <property type="entry name" value="Crumbs homolog 1 (Drosophila)"/>
    <property type="match status" value="1"/>
</dbReference>
<feature type="domain" description="EGF-like" evidence="20">
    <location>
        <begin position="290"/>
        <end position="326"/>
    </location>
</feature>
<feature type="domain" description="Laminin G" evidence="19">
    <location>
        <begin position="121"/>
        <end position="277"/>
    </location>
</feature>
<keyword evidence="10" id="KW-0914">Notch signaling pathway</keyword>
<feature type="disulfide bond" evidence="15">
    <location>
        <begin position="2131"/>
        <end position="2140"/>
    </location>
</feature>
<feature type="disulfide bond" evidence="15">
    <location>
        <begin position="769"/>
        <end position="786"/>
    </location>
</feature>
<feature type="domain" description="EGF-like" evidence="20">
    <location>
        <begin position="1947"/>
        <end position="1978"/>
    </location>
</feature>
<feature type="disulfide bond" evidence="15">
    <location>
        <begin position="1186"/>
        <end position="1195"/>
    </location>
</feature>
<feature type="domain" description="EGF-like" evidence="20">
    <location>
        <begin position="415"/>
        <end position="452"/>
    </location>
</feature>
<dbReference type="GO" id="GO:0048568">
    <property type="term" value="P:embryonic organ development"/>
    <property type="evidence" value="ECO:0007669"/>
    <property type="project" value="UniProtKB-ARBA"/>
</dbReference>
<dbReference type="InterPro" id="IPR009030">
    <property type="entry name" value="Growth_fac_rcpt_cys_sf"/>
</dbReference>
<evidence type="ECO:0000256" key="18">
    <source>
        <dbReference type="SAM" id="SignalP"/>
    </source>
</evidence>
<feature type="domain" description="EGF-like" evidence="20">
    <location>
        <begin position="373"/>
        <end position="413"/>
    </location>
</feature>
<feature type="domain" description="EGF-like" evidence="20">
    <location>
        <begin position="493"/>
        <end position="529"/>
    </location>
</feature>
<keyword evidence="9" id="KW-0106">Calcium</keyword>
<feature type="domain" description="Laminin G" evidence="19">
    <location>
        <begin position="1241"/>
        <end position="1414"/>
    </location>
</feature>
<feature type="domain" description="EGF-like" evidence="20">
    <location>
        <begin position="1672"/>
        <end position="1708"/>
    </location>
</feature>
<feature type="disulfide bond" evidence="15">
    <location>
        <begin position="519"/>
        <end position="528"/>
    </location>
</feature>